<evidence type="ECO:0000256" key="5">
    <source>
        <dbReference type="ARBA" id="ARBA00022682"/>
    </source>
</evidence>
<name>A0A7J8L701_9ROSI</name>
<keyword evidence="7" id="KW-0106">Calcium</keyword>
<dbReference type="PROSITE" id="PS50004">
    <property type="entry name" value="C2"/>
    <property type="match status" value="1"/>
</dbReference>
<evidence type="ECO:0000256" key="7">
    <source>
        <dbReference type="ARBA" id="ARBA00022837"/>
    </source>
</evidence>
<evidence type="ECO:0000259" key="12">
    <source>
        <dbReference type="PROSITE" id="PS50004"/>
    </source>
</evidence>
<keyword evidence="9" id="KW-0472">Membrane</keyword>
<evidence type="ECO:0000313" key="13">
    <source>
        <dbReference type="EMBL" id="MBA0548122.1"/>
    </source>
</evidence>
<keyword evidence="3" id="KW-0343">GTPase activation</keyword>
<dbReference type="GO" id="GO:0009738">
    <property type="term" value="P:abscisic acid-activated signaling pathway"/>
    <property type="evidence" value="ECO:0007669"/>
    <property type="project" value="UniProtKB-KW"/>
</dbReference>
<dbReference type="GO" id="GO:0008289">
    <property type="term" value="F:lipid binding"/>
    <property type="evidence" value="ECO:0007669"/>
    <property type="project" value="UniProtKB-KW"/>
</dbReference>
<keyword evidence="10" id="KW-0539">Nucleus</keyword>
<reference evidence="13 14" key="1">
    <citation type="journal article" date="2019" name="Genome Biol. Evol.">
        <title>Insights into the evolution of the New World diploid cottons (Gossypium, subgenus Houzingenia) based on genome sequencing.</title>
        <authorList>
            <person name="Grover C.E."/>
            <person name="Arick M.A. 2nd"/>
            <person name="Thrash A."/>
            <person name="Conover J.L."/>
            <person name="Sanders W.S."/>
            <person name="Peterson D.G."/>
            <person name="Frelichowski J.E."/>
            <person name="Scheffler J.A."/>
            <person name="Scheffler B.E."/>
            <person name="Wendel J.F."/>
        </authorList>
    </citation>
    <scope>NUCLEOTIDE SEQUENCE [LARGE SCALE GENOMIC DNA]</scope>
    <source>
        <strain evidence="13">157</strain>
        <tissue evidence="13">Leaf</tissue>
    </source>
</reference>
<keyword evidence="8" id="KW-0446">Lipid-binding</keyword>
<dbReference type="Pfam" id="PF00168">
    <property type="entry name" value="C2"/>
    <property type="match status" value="1"/>
</dbReference>
<dbReference type="SMART" id="SM00239">
    <property type="entry name" value="C2"/>
    <property type="match status" value="1"/>
</dbReference>
<comment type="similarity">
    <text evidence="11">Belongs to the plant CAR protein family.</text>
</comment>
<evidence type="ECO:0000256" key="2">
    <source>
        <dbReference type="ARBA" id="ARBA00004236"/>
    </source>
</evidence>
<evidence type="ECO:0000256" key="9">
    <source>
        <dbReference type="ARBA" id="ARBA00023136"/>
    </source>
</evidence>
<evidence type="ECO:0000256" key="10">
    <source>
        <dbReference type="ARBA" id="ARBA00023242"/>
    </source>
</evidence>
<proteinExistence type="inferred from homology"/>
<keyword evidence="4" id="KW-1003">Cell membrane</keyword>
<evidence type="ECO:0000256" key="11">
    <source>
        <dbReference type="ARBA" id="ARBA00024037"/>
    </source>
</evidence>
<feature type="domain" description="C2" evidence="12">
    <location>
        <begin position="39"/>
        <end position="153"/>
    </location>
</feature>
<dbReference type="GO" id="GO:0005886">
    <property type="term" value="C:plasma membrane"/>
    <property type="evidence" value="ECO:0007669"/>
    <property type="project" value="UniProtKB-SubCell"/>
</dbReference>
<dbReference type="CDD" id="cd04038">
    <property type="entry name" value="C2_ArfGAP"/>
    <property type="match status" value="1"/>
</dbReference>
<dbReference type="AlphaFoldDB" id="A0A7J8L701"/>
<gene>
    <name evidence="13" type="ORF">Golob_019238</name>
</gene>
<dbReference type="GO" id="GO:0005634">
    <property type="term" value="C:nucleus"/>
    <property type="evidence" value="ECO:0007669"/>
    <property type="project" value="UniProtKB-SubCell"/>
</dbReference>
<dbReference type="InterPro" id="IPR000008">
    <property type="entry name" value="C2_dom"/>
</dbReference>
<dbReference type="SUPFAM" id="SSF49562">
    <property type="entry name" value="C2 domain (Calcium/lipid-binding domain, CaLB)"/>
    <property type="match status" value="1"/>
</dbReference>
<comment type="subcellular location">
    <subcellularLocation>
        <location evidence="2">Cell membrane</location>
    </subcellularLocation>
    <subcellularLocation>
        <location evidence="1">Nucleus</location>
    </subcellularLocation>
</comment>
<dbReference type="InterPro" id="IPR035892">
    <property type="entry name" value="C2_domain_sf"/>
</dbReference>
<evidence type="ECO:0000256" key="3">
    <source>
        <dbReference type="ARBA" id="ARBA00022468"/>
    </source>
</evidence>
<dbReference type="Gene3D" id="2.60.40.150">
    <property type="entry name" value="C2 domain"/>
    <property type="match status" value="1"/>
</dbReference>
<evidence type="ECO:0000313" key="14">
    <source>
        <dbReference type="Proteomes" id="UP000593572"/>
    </source>
</evidence>
<keyword evidence="6" id="KW-0479">Metal-binding</keyword>
<dbReference type="GO" id="GO:0046872">
    <property type="term" value="F:metal ion binding"/>
    <property type="evidence" value="ECO:0007669"/>
    <property type="project" value="UniProtKB-KW"/>
</dbReference>
<dbReference type="InterPro" id="IPR044562">
    <property type="entry name" value="CAR1-11"/>
</dbReference>
<keyword evidence="5" id="KW-0938">Abscisic acid signaling pathway</keyword>
<dbReference type="GO" id="GO:0005096">
    <property type="term" value="F:GTPase activator activity"/>
    <property type="evidence" value="ECO:0007669"/>
    <property type="project" value="UniProtKB-KW"/>
</dbReference>
<protein>
    <recommendedName>
        <fullName evidence="12">C2 domain-containing protein</fullName>
    </recommendedName>
</protein>
<comment type="caution">
    <text evidence="13">The sequence shown here is derived from an EMBL/GenBank/DDBJ whole genome shotgun (WGS) entry which is preliminary data.</text>
</comment>
<dbReference type="EMBL" id="JABEZX010000001">
    <property type="protein sequence ID" value="MBA0548122.1"/>
    <property type="molecule type" value="Genomic_DNA"/>
</dbReference>
<dbReference type="PANTHER" id="PTHR45933:SF5">
    <property type="entry name" value="PROTEIN C2-DOMAIN ABA-RELATED 4"/>
    <property type="match status" value="1"/>
</dbReference>
<keyword evidence="14" id="KW-1185">Reference proteome</keyword>
<evidence type="ECO:0000256" key="6">
    <source>
        <dbReference type="ARBA" id="ARBA00022723"/>
    </source>
</evidence>
<sequence>MICFGWIEVEKEKRNLFHLAVQRRRRLRAKMYSLIEGAPRAADLESSESVMDNLMGLLRVHVKRGVNLAVRDVRSSDPYVVVKMGNQRLKTRIVKKDVNPEWNDDLTLSITDPDIPVSLTVYDHDTFSKDDKMGDSEFEVRSFIEALKTYTNLEEIPSGTVLSRLKPDTDNCLVDESAIYVNNEGKIIQDLFLRLRNVECGEVEIQLQWIHYPGSKTF</sequence>
<accession>A0A7J8L701</accession>
<evidence type="ECO:0000256" key="8">
    <source>
        <dbReference type="ARBA" id="ARBA00023121"/>
    </source>
</evidence>
<dbReference type="Proteomes" id="UP000593572">
    <property type="component" value="Unassembled WGS sequence"/>
</dbReference>
<dbReference type="PANTHER" id="PTHR45933">
    <property type="entry name" value="PROTEIN C2-DOMAIN ABA-RELATED 4"/>
    <property type="match status" value="1"/>
</dbReference>
<organism evidence="13 14">
    <name type="scientific">Gossypium lobatum</name>
    <dbReference type="NCBI Taxonomy" id="34289"/>
    <lineage>
        <taxon>Eukaryota</taxon>
        <taxon>Viridiplantae</taxon>
        <taxon>Streptophyta</taxon>
        <taxon>Embryophyta</taxon>
        <taxon>Tracheophyta</taxon>
        <taxon>Spermatophyta</taxon>
        <taxon>Magnoliopsida</taxon>
        <taxon>eudicotyledons</taxon>
        <taxon>Gunneridae</taxon>
        <taxon>Pentapetalae</taxon>
        <taxon>rosids</taxon>
        <taxon>malvids</taxon>
        <taxon>Malvales</taxon>
        <taxon>Malvaceae</taxon>
        <taxon>Malvoideae</taxon>
        <taxon>Gossypium</taxon>
    </lineage>
</organism>
<evidence type="ECO:0000256" key="4">
    <source>
        <dbReference type="ARBA" id="ARBA00022475"/>
    </source>
</evidence>
<evidence type="ECO:0000256" key="1">
    <source>
        <dbReference type="ARBA" id="ARBA00004123"/>
    </source>
</evidence>